<feature type="binding site" evidence="12">
    <location>
        <position position="330"/>
    </location>
    <ligand>
        <name>K(+)</name>
        <dbReference type="ChEBI" id="CHEBI:29103"/>
    </ligand>
</feature>
<keyword evidence="4 12" id="KW-0808">Transferase</keyword>
<dbReference type="AlphaFoldDB" id="A0A0L0DDU6"/>
<evidence type="ECO:0000313" key="15">
    <source>
        <dbReference type="Proteomes" id="UP000054408"/>
    </source>
</evidence>
<feature type="domain" description="Carbohydrate kinase PfkB" evidence="13">
    <location>
        <begin position="37"/>
        <end position="339"/>
    </location>
</feature>
<evidence type="ECO:0000256" key="11">
    <source>
        <dbReference type="ARBA" id="ARBA00023277"/>
    </source>
</evidence>
<dbReference type="InterPro" id="IPR002139">
    <property type="entry name" value="Ribo/fructo_kinase"/>
</dbReference>
<feature type="binding site" evidence="12">
    <location>
        <position position="178"/>
    </location>
    <ligand>
        <name>substrate</name>
    </ligand>
</feature>
<dbReference type="EC" id="2.7.1.15" evidence="2 12"/>
<dbReference type="PROSITE" id="PS00584">
    <property type="entry name" value="PFKB_KINASES_2"/>
    <property type="match status" value="1"/>
</dbReference>
<dbReference type="Proteomes" id="UP000054408">
    <property type="component" value="Unassembled WGS sequence"/>
</dbReference>
<feature type="binding site" evidence="12">
    <location>
        <begin position="45"/>
        <end position="47"/>
    </location>
    <ligand>
        <name>substrate</name>
    </ligand>
</feature>
<comment type="activity regulation">
    <text evidence="12">Activated by a monovalent cation that binds near, but not in, the active site. The most likely occupant of the site in vivo is potassium. Ion binding induces a conformational change that may alter substrate affinity.</text>
</comment>
<feature type="binding site" evidence="12">
    <location>
        <position position="333"/>
    </location>
    <ligand>
        <name>K(+)</name>
        <dbReference type="ChEBI" id="CHEBI:29103"/>
    </ligand>
</feature>
<dbReference type="InterPro" id="IPR011877">
    <property type="entry name" value="Ribokinase"/>
</dbReference>
<feature type="binding site" evidence="12">
    <location>
        <begin position="297"/>
        <end position="298"/>
    </location>
    <ligand>
        <name>ATP</name>
        <dbReference type="ChEBI" id="CHEBI:30616"/>
    </ligand>
</feature>
<evidence type="ECO:0000256" key="4">
    <source>
        <dbReference type="ARBA" id="ARBA00022679"/>
    </source>
</evidence>
<evidence type="ECO:0000313" key="14">
    <source>
        <dbReference type="EMBL" id="KNC50507.1"/>
    </source>
</evidence>
<sequence>MMGVHGGGRSGGAAAAAASSSAVSAKSDAADLSYGPKVVVVGSCMIDLVFYVDRMPQLGETMHCTSFKQGFGGKGANQAYQAALLFDSHGDVAMVGAVGDDAFGEATRDNMEDVGINVSCLALTPNHATGMAEINVDANGNNAIVIAANANTTITPDAVAAAAHSLFASARVVVTQLEIPLAATLEAMRHGRDAGALVVFNPAPAIADLPDEIFELADFVTPNESETSLMTGGMPVETLDEAEAAGRVLLDRGASNVILTLGARGAMWLSAGTGDAVVIPIPDPVPASAVVDTTGAGDSFVGAFAYYMAQTDCPGIEHAIRSAHRLSAASVQAAGTQTSYVSAVAVDPDHFH</sequence>
<proteinExistence type="inferred from homology"/>
<dbReference type="GeneID" id="25560461"/>
<organism evidence="14 15">
    <name type="scientific">Thecamonas trahens ATCC 50062</name>
    <dbReference type="NCBI Taxonomy" id="461836"/>
    <lineage>
        <taxon>Eukaryota</taxon>
        <taxon>Apusozoa</taxon>
        <taxon>Apusomonadida</taxon>
        <taxon>Apusomonadidae</taxon>
        <taxon>Thecamonas</taxon>
    </lineage>
</organism>
<keyword evidence="5 12" id="KW-0479">Metal-binding</keyword>
<dbReference type="GO" id="GO:0005829">
    <property type="term" value="C:cytosol"/>
    <property type="evidence" value="ECO:0007669"/>
    <property type="project" value="TreeGrafter"/>
</dbReference>
<evidence type="ECO:0000256" key="5">
    <source>
        <dbReference type="ARBA" id="ARBA00022723"/>
    </source>
</evidence>
<dbReference type="PRINTS" id="PR00990">
    <property type="entry name" value="RIBOKINASE"/>
</dbReference>
<dbReference type="EMBL" id="GL349435">
    <property type="protein sequence ID" value="KNC50507.1"/>
    <property type="molecule type" value="Genomic_DNA"/>
</dbReference>
<evidence type="ECO:0000256" key="7">
    <source>
        <dbReference type="ARBA" id="ARBA00022777"/>
    </source>
</evidence>
<gene>
    <name evidence="14" type="ORF">AMSG_00667</name>
</gene>
<comment type="similarity">
    <text evidence="12">Belongs to the carbohydrate kinase PfkB family. Ribokinase subfamily.</text>
</comment>
<keyword evidence="11 12" id="KW-0119">Carbohydrate metabolism</keyword>
<dbReference type="GO" id="GO:0046872">
    <property type="term" value="F:metal ion binding"/>
    <property type="evidence" value="ECO:0007669"/>
    <property type="project" value="UniProtKB-KW"/>
</dbReference>
<feature type="binding site" evidence="12">
    <location>
        <position position="298"/>
    </location>
    <ligand>
        <name>substrate</name>
    </ligand>
</feature>
<keyword evidence="12" id="KW-0963">Cytoplasm</keyword>
<keyword evidence="12" id="KW-0539">Nucleus</keyword>
<keyword evidence="10 12" id="KW-0630">Potassium</keyword>
<evidence type="ECO:0000256" key="3">
    <source>
        <dbReference type="ARBA" id="ARBA00016943"/>
    </source>
</evidence>
<dbReference type="RefSeq" id="XP_013762399.1">
    <property type="nucleotide sequence ID" value="XM_013906945.1"/>
</dbReference>
<feature type="binding site" evidence="12">
    <location>
        <position position="292"/>
    </location>
    <ligand>
        <name>K(+)</name>
        <dbReference type="ChEBI" id="CHEBI:29103"/>
    </ligand>
</feature>
<feature type="binding site" evidence="12">
    <location>
        <begin position="260"/>
        <end position="265"/>
    </location>
    <ligand>
        <name>ATP</name>
        <dbReference type="ChEBI" id="CHEBI:30616"/>
    </ligand>
</feature>
<dbReference type="InterPro" id="IPR002173">
    <property type="entry name" value="Carboh/pur_kinase_PfkB_CS"/>
</dbReference>
<comment type="cofactor">
    <cofactor evidence="12">
        <name>Mg(2+)</name>
        <dbReference type="ChEBI" id="CHEBI:18420"/>
    </cofactor>
    <text evidence="12">Requires a divalent cation, most likely magnesium in vivo, as an electrophilic catalyst to aid phosphoryl group transfer. It is the chelate of the metal and the nucleotide that is the actual substrate.</text>
</comment>
<dbReference type="GO" id="GO:0005524">
    <property type="term" value="F:ATP binding"/>
    <property type="evidence" value="ECO:0007669"/>
    <property type="project" value="UniProtKB-UniRule"/>
</dbReference>
<dbReference type="PANTHER" id="PTHR10584">
    <property type="entry name" value="SUGAR KINASE"/>
    <property type="match status" value="1"/>
</dbReference>
<keyword evidence="7 12" id="KW-0418">Kinase</keyword>
<evidence type="ECO:0000256" key="6">
    <source>
        <dbReference type="ARBA" id="ARBA00022741"/>
    </source>
</evidence>
<feature type="binding site" evidence="12">
    <location>
        <begin position="73"/>
        <end position="77"/>
    </location>
    <ligand>
        <name>substrate</name>
    </ligand>
</feature>
<dbReference type="GO" id="GO:0019303">
    <property type="term" value="P:D-ribose catabolic process"/>
    <property type="evidence" value="ECO:0007669"/>
    <property type="project" value="UniProtKB-UniRule"/>
</dbReference>
<comment type="similarity">
    <text evidence="1">Belongs to the carbohydrate kinase pfkB family.</text>
</comment>
<reference evidence="14 15" key="1">
    <citation type="submission" date="2010-05" db="EMBL/GenBank/DDBJ databases">
        <title>The Genome Sequence of Thecamonas trahens ATCC 50062.</title>
        <authorList>
            <consortium name="The Broad Institute Genome Sequencing Platform"/>
            <person name="Russ C."/>
            <person name="Cuomo C."/>
            <person name="Shea T."/>
            <person name="Young S.K."/>
            <person name="Zeng Q."/>
            <person name="Koehrsen M."/>
            <person name="Haas B."/>
            <person name="Borodovsky M."/>
            <person name="Guigo R."/>
            <person name="Alvarado L."/>
            <person name="Berlin A."/>
            <person name="Bochicchio J."/>
            <person name="Borenstein D."/>
            <person name="Chapman S."/>
            <person name="Chen Z."/>
            <person name="Freedman E."/>
            <person name="Gellesch M."/>
            <person name="Goldberg J."/>
            <person name="Griggs A."/>
            <person name="Gujja S."/>
            <person name="Heilman E."/>
            <person name="Heiman D."/>
            <person name="Hepburn T."/>
            <person name="Howarth C."/>
            <person name="Jen D."/>
            <person name="Larson L."/>
            <person name="Mehta T."/>
            <person name="Park D."/>
            <person name="Pearson M."/>
            <person name="Roberts A."/>
            <person name="Saif S."/>
            <person name="Shenoy N."/>
            <person name="Sisk P."/>
            <person name="Stolte C."/>
            <person name="Sykes S."/>
            <person name="Thomson T."/>
            <person name="Walk T."/>
            <person name="White J."/>
            <person name="Yandava C."/>
            <person name="Burger G."/>
            <person name="Gray M.W."/>
            <person name="Holland P.W.H."/>
            <person name="King N."/>
            <person name="Lang F.B.F."/>
            <person name="Roger A.J."/>
            <person name="Ruiz-Trillo I."/>
            <person name="Lander E."/>
            <person name="Nusbaum C."/>
        </authorList>
    </citation>
    <scope>NUCLEOTIDE SEQUENCE [LARGE SCALE GENOMIC DNA]</scope>
    <source>
        <strain evidence="14 15">ATCC 50062</strain>
    </source>
</reference>
<evidence type="ECO:0000256" key="10">
    <source>
        <dbReference type="ARBA" id="ARBA00022958"/>
    </source>
</evidence>
<keyword evidence="8 12" id="KW-0067">ATP-binding</keyword>
<accession>A0A0L0DDU6</accession>
<dbReference type="STRING" id="461836.A0A0L0DDU6"/>
<dbReference type="GO" id="GO:0005634">
    <property type="term" value="C:nucleus"/>
    <property type="evidence" value="ECO:0007669"/>
    <property type="project" value="UniProtKB-SubCell"/>
</dbReference>
<evidence type="ECO:0000259" key="13">
    <source>
        <dbReference type="Pfam" id="PF00294"/>
    </source>
</evidence>
<comment type="catalytic activity">
    <reaction evidence="12">
        <text>D-ribose + ATP = D-ribose 5-phosphate + ADP + H(+)</text>
        <dbReference type="Rhea" id="RHEA:13697"/>
        <dbReference type="ChEBI" id="CHEBI:15378"/>
        <dbReference type="ChEBI" id="CHEBI:30616"/>
        <dbReference type="ChEBI" id="CHEBI:47013"/>
        <dbReference type="ChEBI" id="CHEBI:78346"/>
        <dbReference type="ChEBI" id="CHEBI:456216"/>
        <dbReference type="EC" id="2.7.1.15"/>
    </reaction>
</comment>
<comment type="pathway">
    <text evidence="12">Carbohydrate metabolism; D-ribose degradation; D-ribose 5-phosphate from beta-D-ribopyranose: step 2/2.</text>
</comment>
<dbReference type="InterPro" id="IPR029056">
    <property type="entry name" value="Ribokinase-like"/>
</dbReference>
<dbReference type="PANTHER" id="PTHR10584:SF166">
    <property type="entry name" value="RIBOKINASE"/>
    <property type="match status" value="1"/>
</dbReference>
<keyword evidence="15" id="KW-1185">Reference proteome</keyword>
<dbReference type="OMA" id="DIVLIQQ"/>
<comment type="function">
    <text evidence="12">Catalyzes the phosphorylation of ribose at O-5 in a reaction requiring ATP and magnesium. The resulting D-ribose-5-phosphate can then be used either for sythesis of nucleotides, histidine, and tryptophan, or as a component of the pentose phosphate pathway.</text>
</comment>
<keyword evidence="9 12" id="KW-0460">Magnesium</keyword>
<evidence type="ECO:0000256" key="1">
    <source>
        <dbReference type="ARBA" id="ARBA00005380"/>
    </source>
</evidence>
<protein>
    <recommendedName>
        <fullName evidence="3 12">Ribokinase</fullName>
        <shortName evidence="12">RK</shortName>
        <ecNumber evidence="2 12">2.7.1.15</ecNumber>
    </recommendedName>
</protein>
<evidence type="ECO:0000256" key="12">
    <source>
        <dbReference type="HAMAP-Rule" id="MF_03215"/>
    </source>
</evidence>
<feature type="binding site" evidence="12">
    <location>
        <position position="339"/>
    </location>
    <ligand>
        <name>K(+)</name>
        <dbReference type="ChEBI" id="CHEBI:29103"/>
    </ligand>
</feature>
<feature type="binding site" evidence="12">
    <location>
        <position position="324"/>
    </location>
    <ligand>
        <name>ATP</name>
        <dbReference type="ChEBI" id="CHEBI:30616"/>
    </ligand>
</feature>
<dbReference type="HAMAP" id="MF_01987">
    <property type="entry name" value="Ribokinase"/>
    <property type="match status" value="1"/>
</dbReference>
<dbReference type="OrthoDB" id="415590at2759"/>
<comment type="subunit">
    <text evidence="12">Homodimer.</text>
</comment>
<feature type="binding site" evidence="12">
    <location>
        <position position="335"/>
    </location>
    <ligand>
        <name>K(+)</name>
        <dbReference type="ChEBI" id="CHEBI:29103"/>
    </ligand>
</feature>
<dbReference type="InterPro" id="IPR011611">
    <property type="entry name" value="PfkB_dom"/>
</dbReference>
<evidence type="ECO:0000256" key="8">
    <source>
        <dbReference type="ARBA" id="ARBA00022840"/>
    </source>
</evidence>
<dbReference type="eggNOG" id="KOG2855">
    <property type="taxonomic scope" value="Eukaryota"/>
</dbReference>
<dbReference type="Pfam" id="PF00294">
    <property type="entry name" value="PfkB"/>
    <property type="match status" value="1"/>
</dbReference>
<keyword evidence="6 12" id="KW-0547">Nucleotide-binding</keyword>
<evidence type="ECO:0000256" key="9">
    <source>
        <dbReference type="ARBA" id="ARBA00022842"/>
    </source>
</evidence>
<feature type="binding site" evidence="12">
    <location>
        <position position="223"/>
    </location>
    <ligand>
        <name>ATP</name>
        <dbReference type="ChEBI" id="CHEBI:30616"/>
    </ligand>
</feature>
<feature type="active site" description="Proton acceptor" evidence="12">
    <location>
        <position position="298"/>
    </location>
</feature>
<comment type="subcellular location">
    <subcellularLocation>
        <location evidence="12">Cytoplasm</location>
    </subcellularLocation>
    <subcellularLocation>
        <location evidence="12">Nucleus</location>
    </subcellularLocation>
</comment>
<dbReference type="UniPathway" id="UPA00916">
    <property type="reaction ID" value="UER00889"/>
</dbReference>
<dbReference type="GO" id="GO:0004747">
    <property type="term" value="F:ribokinase activity"/>
    <property type="evidence" value="ECO:0007669"/>
    <property type="project" value="UniProtKB-UniRule"/>
</dbReference>
<dbReference type="SUPFAM" id="SSF53613">
    <property type="entry name" value="Ribokinase-like"/>
    <property type="match status" value="1"/>
</dbReference>
<dbReference type="Gene3D" id="3.40.1190.20">
    <property type="match status" value="1"/>
</dbReference>
<evidence type="ECO:0000256" key="2">
    <source>
        <dbReference type="ARBA" id="ARBA00012035"/>
    </source>
</evidence>
<name>A0A0L0DDU6_THETB</name>
<feature type="binding site" evidence="12">
    <location>
        <position position="294"/>
    </location>
    <ligand>
        <name>K(+)</name>
        <dbReference type="ChEBI" id="CHEBI:29103"/>
    </ligand>
</feature>
<dbReference type="CDD" id="cd01174">
    <property type="entry name" value="ribokinase"/>
    <property type="match status" value="1"/>
</dbReference>
<comment type="caution">
    <text evidence="12">Lacks conserved residue(s) required for the propagation of feature annotation.</text>
</comment>